<evidence type="ECO:0000256" key="1">
    <source>
        <dbReference type="SAM" id="SignalP"/>
    </source>
</evidence>
<reference evidence="2" key="1">
    <citation type="submission" date="2021-03" db="EMBL/GenBank/DDBJ databases">
        <authorList>
            <person name="Ping X."/>
        </authorList>
    </citation>
    <scope>NUCLEOTIDE SEQUENCE</scope>
    <source>
        <strain evidence="2">E313</strain>
    </source>
</reference>
<dbReference type="EMBL" id="JAFMPT010000002">
    <property type="protein sequence ID" value="MCC1483374.1"/>
    <property type="molecule type" value="Genomic_DNA"/>
</dbReference>
<evidence type="ECO:0000313" key="3">
    <source>
        <dbReference type="Proteomes" id="UP000778797"/>
    </source>
</evidence>
<accession>A0ABS8EJK9</accession>
<feature type="signal peptide" evidence="1">
    <location>
        <begin position="1"/>
        <end position="19"/>
    </location>
</feature>
<gene>
    <name evidence="2" type="ORF">J1C55_02115</name>
</gene>
<feature type="chain" id="PRO_5046820873" evidence="1">
    <location>
        <begin position="20"/>
        <end position="558"/>
    </location>
</feature>
<reference evidence="2" key="2">
    <citation type="submission" date="2021-10" db="EMBL/GenBank/DDBJ databases">
        <title>Genome of Winogradskyella sp. E313.</title>
        <authorList>
            <person name="Zhou Y."/>
        </authorList>
    </citation>
    <scope>NUCLEOTIDE SEQUENCE</scope>
    <source>
        <strain evidence="2">E313</strain>
    </source>
</reference>
<dbReference type="RefSeq" id="WP_227475823.1">
    <property type="nucleotide sequence ID" value="NZ_JAFMPT010000002.1"/>
</dbReference>
<evidence type="ECO:0000313" key="2">
    <source>
        <dbReference type="EMBL" id="MCC1483374.1"/>
    </source>
</evidence>
<keyword evidence="1" id="KW-0732">Signal</keyword>
<sequence length="558" mass="63880">MKRLLLLLMLLMIYNYSFSQEYQSSLNKSNITLTSGAIPDDVIIKVSQNENGFTNIVIESFGNSNKIVKFSLKPFNYSLFEAKLKNSFLTLLQKKMIPSNYNYTINQRDKIKGLFNEIASYLFTVNERPQVATINLKSEEIDVYASIKHSNGENNKGFLGIGKKSVKNFDTVIGELENPVVEISFYSGFIEKIEVRGKLDGIDITFVNKYSIGVSSISNLRGFRLMKLYSLYDYSIKANPTQTHDTQVFPNGENFIVKREDKSSKVDPNYIPISTEKVKPFMFVNDIIDYQRIIDVNANDISPSKQKILLDLNQKSSNLYKEESTKILEAVVYSDLIGALEEDNPNGIIQTEISKRFNINTARGDFLGGGGGFFEYLDGKVLLSKIEENNKFLLPENGGFDNLSLYQYRNFSVGGNLNLLAFENQNLKLNGFIDSGIEFARSGYRFTEDEEGKNTNSFEWASQLRLHFFPEKRYGIFVSDKLSFNEILTDDIEFRSVLNEKSNWINTIEFMAYLDISTSSKVFVRYSISNDLMDIDNNFSRFQLGTAFYFLQKNRKDK</sequence>
<name>A0ABS8EJK9_9FLAO</name>
<comment type="caution">
    <text evidence="2">The sequence shown here is derived from an EMBL/GenBank/DDBJ whole genome shotgun (WGS) entry which is preliminary data.</text>
</comment>
<proteinExistence type="predicted"/>
<dbReference type="Proteomes" id="UP000778797">
    <property type="component" value="Unassembled WGS sequence"/>
</dbReference>
<keyword evidence="3" id="KW-1185">Reference proteome</keyword>
<organism evidence="2 3">
    <name type="scientific">Winogradskyella immobilis</name>
    <dbReference type="NCBI Taxonomy" id="2816852"/>
    <lineage>
        <taxon>Bacteria</taxon>
        <taxon>Pseudomonadati</taxon>
        <taxon>Bacteroidota</taxon>
        <taxon>Flavobacteriia</taxon>
        <taxon>Flavobacteriales</taxon>
        <taxon>Flavobacteriaceae</taxon>
        <taxon>Winogradskyella</taxon>
    </lineage>
</organism>
<protein>
    <submittedName>
        <fullName evidence="2">Uncharacterized protein</fullName>
    </submittedName>
</protein>